<gene>
    <name evidence="3" type="ORF">L21SP3_01551</name>
</gene>
<dbReference type="EMBL" id="CP019633">
    <property type="protein sequence ID" value="AQQ09739.1"/>
    <property type="molecule type" value="Genomic_DNA"/>
</dbReference>
<organism evidence="3 4">
    <name type="scientific">Sedimentisphaera cyanobacteriorum</name>
    <dbReference type="NCBI Taxonomy" id="1940790"/>
    <lineage>
        <taxon>Bacteria</taxon>
        <taxon>Pseudomonadati</taxon>
        <taxon>Planctomycetota</taxon>
        <taxon>Phycisphaerae</taxon>
        <taxon>Sedimentisphaerales</taxon>
        <taxon>Sedimentisphaeraceae</taxon>
        <taxon>Sedimentisphaera</taxon>
    </lineage>
</organism>
<dbReference type="InterPro" id="IPR011990">
    <property type="entry name" value="TPR-like_helical_dom_sf"/>
</dbReference>
<evidence type="ECO:0000256" key="1">
    <source>
        <dbReference type="PROSITE-ProRule" id="PRU00339"/>
    </source>
</evidence>
<keyword evidence="2" id="KW-0732">Signal</keyword>
<dbReference type="SMART" id="SM00028">
    <property type="entry name" value="TPR"/>
    <property type="match status" value="3"/>
</dbReference>
<feature type="signal peptide" evidence="2">
    <location>
        <begin position="1"/>
        <end position="21"/>
    </location>
</feature>
<dbReference type="Proteomes" id="UP000188273">
    <property type="component" value="Chromosome"/>
</dbReference>
<accession>A0A1Q2HQL0</accession>
<dbReference type="InterPro" id="IPR019734">
    <property type="entry name" value="TPR_rpt"/>
</dbReference>
<evidence type="ECO:0000256" key="2">
    <source>
        <dbReference type="SAM" id="SignalP"/>
    </source>
</evidence>
<reference evidence="4" key="1">
    <citation type="submission" date="2017-02" db="EMBL/GenBank/DDBJ databases">
        <title>Comparative genomics and description of representatives of a novel lineage of planctomycetes thriving in anoxic sediments.</title>
        <authorList>
            <person name="Spring S."/>
            <person name="Bunk B."/>
            <person name="Sproer C."/>
            <person name="Klenk H.-P."/>
        </authorList>
    </citation>
    <scope>NUCLEOTIDE SEQUENCE [LARGE SCALE GENOMIC DNA]</scope>
    <source>
        <strain evidence="4">L21-RPul-D3</strain>
    </source>
</reference>
<dbReference type="PROSITE" id="PS51257">
    <property type="entry name" value="PROKAR_LIPOPROTEIN"/>
    <property type="match status" value="1"/>
</dbReference>
<feature type="repeat" description="TPR" evidence="1">
    <location>
        <begin position="162"/>
        <end position="195"/>
    </location>
</feature>
<dbReference type="RefSeq" id="WP_077540308.1">
    <property type="nucleotide sequence ID" value="NZ_CP019633.1"/>
</dbReference>
<protein>
    <submittedName>
        <fullName evidence="3">Putative PEP-CTERM system TPR-repeat lipoprotein</fullName>
    </submittedName>
</protein>
<feature type="chain" id="PRO_5010365071" evidence="2">
    <location>
        <begin position="22"/>
        <end position="236"/>
    </location>
</feature>
<dbReference type="Gene3D" id="1.25.40.10">
    <property type="entry name" value="Tetratricopeptide repeat domain"/>
    <property type="match status" value="2"/>
</dbReference>
<evidence type="ECO:0000313" key="4">
    <source>
        <dbReference type="Proteomes" id="UP000188273"/>
    </source>
</evidence>
<dbReference type="OrthoDB" id="278818at2"/>
<sequence precursor="true">MRIAAYTLLIALVSVSLTGCAMFDGSDKDKQDKSQQISKTPKQLRYEELNEEIDRDFDDAEAHYQLAKLYMTDRRFSKADYHLEIALNFKPMLREAQASQVKVNQLLGNDSKAAQLAEIYINQTKSKAEEALLLGQGFQNEGLDEYAFDCYQNALALAPDSAVLNKQVGYYYLDQGDRSRAEVYLKKSIQLDPYQPDVSNELGKMGVSVEVPKTKKSSGFSLDRLFKKNEEKSGQN</sequence>
<keyword evidence="4" id="KW-1185">Reference proteome</keyword>
<dbReference type="SUPFAM" id="SSF48452">
    <property type="entry name" value="TPR-like"/>
    <property type="match status" value="1"/>
</dbReference>
<feature type="repeat" description="TPR" evidence="1">
    <location>
        <begin position="128"/>
        <end position="161"/>
    </location>
</feature>
<dbReference type="PROSITE" id="PS50005">
    <property type="entry name" value="TPR"/>
    <property type="match status" value="2"/>
</dbReference>
<keyword evidence="3" id="KW-0449">Lipoprotein</keyword>
<evidence type="ECO:0000313" key="3">
    <source>
        <dbReference type="EMBL" id="AQQ09739.1"/>
    </source>
</evidence>
<proteinExistence type="predicted"/>
<dbReference type="AlphaFoldDB" id="A0A1Q2HQL0"/>
<keyword evidence="1" id="KW-0802">TPR repeat</keyword>
<dbReference type="STRING" id="1940790.L21SP3_01551"/>
<dbReference type="KEGG" id="pbu:L21SP3_01551"/>
<name>A0A1Q2HQL0_9BACT</name>